<dbReference type="Gene3D" id="1.20.140.150">
    <property type="match status" value="1"/>
</dbReference>
<dbReference type="AlphaFoldDB" id="A0A8J2RR18"/>
<dbReference type="OrthoDB" id="5873721at2759"/>
<protein>
    <submittedName>
        <fullName evidence="7">Uncharacterized protein</fullName>
    </submittedName>
</protein>
<comment type="subcellular location">
    <subcellularLocation>
        <location evidence="1">Membrane</location>
        <topology evidence="1">Multi-pass membrane protein</topology>
    </subcellularLocation>
</comment>
<organism evidence="7 8">
    <name type="scientific">Daphnia galeata</name>
    <dbReference type="NCBI Taxonomy" id="27404"/>
    <lineage>
        <taxon>Eukaryota</taxon>
        <taxon>Metazoa</taxon>
        <taxon>Ecdysozoa</taxon>
        <taxon>Arthropoda</taxon>
        <taxon>Crustacea</taxon>
        <taxon>Branchiopoda</taxon>
        <taxon>Diplostraca</taxon>
        <taxon>Cladocera</taxon>
        <taxon>Anomopoda</taxon>
        <taxon>Daphniidae</taxon>
        <taxon>Daphnia</taxon>
    </lineage>
</organism>
<feature type="transmembrane region" description="Helical" evidence="6">
    <location>
        <begin position="102"/>
        <end position="124"/>
    </location>
</feature>
<keyword evidence="4 6" id="KW-0472">Membrane</keyword>
<comment type="caution">
    <text evidence="7">The sequence shown here is derived from an EMBL/GenBank/DDBJ whole genome shotgun (WGS) entry which is preliminary data.</text>
</comment>
<evidence type="ECO:0000313" key="7">
    <source>
        <dbReference type="EMBL" id="CAH0109037.1"/>
    </source>
</evidence>
<dbReference type="PANTHER" id="PTHR12489">
    <property type="entry name" value="LIPOMA HMGIC FUSION PARTNER-LIKE PROTEIN"/>
    <property type="match status" value="1"/>
</dbReference>
<feature type="transmembrane region" description="Helical" evidence="6">
    <location>
        <begin position="182"/>
        <end position="206"/>
    </location>
</feature>
<proteinExistence type="predicted"/>
<evidence type="ECO:0000256" key="5">
    <source>
        <dbReference type="SAM" id="MobiDB-lite"/>
    </source>
</evidence>
<dbReference type="Proteomes" id="UP000789390">
    <property type="component" value="Unassembled WGS sequence"/>
</dbReference>
<sequence length="299" mass="33164">MVASVAQVEFIESSQMHTSNYLRSSKAVGVLWGVFTFCFAIIDVVVFIQPQWIGDTVESKGTGYFGLWKHCSLVKSAVGQEIICKGQLEDFSTILNPAFRSATVFVGLSVVIIVLCLCAMLFFFFFSPSTVFHICGWLQFFSGAFLVVGVLAFPGGWSDPSVQEVCGPSARHFYPGQCGLRWAYILAMIGVADVLVLAALAFTLAVRHVKLLSLQPYPIIYKGEVNQGYANDGHRSRRSSTNTISGQSVAMFPHPNEVHDRMSEYGTPQHRPGHRSMNKPPSSHSYRPEYSANQHRFHL</sequence>
<dbReference type="PANTHER" id="PTHR12489:SF1">
    <property type="entry name" value="LP10272P"/>
    <property type="match status" value="1"/>
</dbReference>
<accession>A0A8J2RR18</accession>
<keyword evidence="2 6" id="KW-0812">Transmembrane</keyword>
<feature type="transmembrane region" description="Helical" evidence="6">
    <location>
        <begin position="131"/>
        <end position="153"/>
    </location>
</feature>
<feature type="region of interest" description="Disordered" evidence="5">
    <location>
        <begin position="260"/>
        <end position="299"/>
    </location>
</feature>
<evidence type="ECO:0000256" key="4">
    <source>
        <dbReference type="ARBA" id="ARBA00023136"/>
    </source>
</evidence>
<dbReference type="GO" id="GO:0007605">
    <property type="term" value="P:sensory perception of sound"/>
    <property type="evidence" value="ECO:0007669"/>
    <property type="project" value="TreeGrafter"/>
</dbReference>
<dbReference type="EMBL" id="CAKKLH010000290">
    <property type="protein sequence ID" value="CAH0109037.1"/>
    <property type="molecule type" value="Genomic_DNA"/>
</dbReference>
<name>A0A8J2RR18_9CRUS</name>
<evidence type="ECO:0000256" key="1">
    <source>
        <dbReference type="ARBA" id="ARBA00004141"/>
    </source>
</evidence>
<feature type="transmembrane region" description="Helical" evidence="6">
    <location>
        <begin position="27"/>
        <end position="48"/>
    </location>
</feature>
<evidence type="ECO:0000313" key="8">
    <source>
        <dbReference type="Proteomes" id="UP000789390"/>
    </source>
</evidence>
<reference evidence="7" key="1">
    <citation type="submission" date="2021-11" db="EMBL/GenBank/DDBJ databases">
        <authorList>
            <person name="Schell T."/>
        </authorList>
    </citation>
    <scope>NUCLEOTIDE SEQUENCE</scope>
    <source>
        <strain evidence="7">M5</strain>
    </source>
</reference>
<dbReference type="Pfam" id="PF10242">
    <property type="entry name" value="L_HMGIC_fpl"/>
    <property type="match status" value="1"/>
</dbReference>
<gene>
    <name evidence="7" type="ORF">DGAL_LOCUS12498</name>
</gene>
<evidence type="ECO:0000256" key="2">
    <source>
        <dbReference type="ARBA" id="ARBA00022692"/>
    </source>
</evidence>
<evidence type="ECO:0000256" key="6">
    <source>
        <dbReference type="SAM" id="Phobius"/>
    </source>
</evidence>
<dbReference type="InterPro" id="IPR019372">
    <property type="entry name" value="LHFPL"/>
</dbReference>
<keyword evidence="8" id="KW-1185">Reference proteome</keyword>
<dbReference type="GO" id="GO:0005886">
    <property type="term" value="C:plasma membrane"/>
    <property type="evidence" value="ECO:0007669"/>
    <property type="project" value="TreeGrafter"/>
</dbReference>
<keyword evidence="3 6" id="KW-1133">Transmembrane helix</keyword>
<evidence type="ECO:0000256" key="3">
    <source>
        <dbReference type="ARBA" id="ARBA00022989"/>
    </source>
</evidence>